<name>A0AA88KT21_NAELO</name>
<reference evidence="7 8" key="1">
    <citation type="journal article" date="2018" name="BMC Genomics">
        <title>The genome of Naegleria lovaniensis, the basis for a comparative approach to unravel pathogenicity factors of the human pathogenic amoeba N. fowleri.</title>
        <authorList>
            <person name="Liechti N."/>
            <person name="Schurch N."/>
            <person name="Bruggmann R."/>
            <person name="Wittwer M."/>
        </authorList>
    </citation>
    <scope>NUCLEOTIDE SEQUENCE [LARGE SCALE GENOMIC DNA]</scope>
    <source>
        <strain evidence="7 8">ATCC 30569</strain>
    </source>
</reference>
<gene>
    <name evidence="7" type="ORF">C9374_003883</name>
</gene>
<dbReference type="GO" id="GO:0016887">
    <property type="term" value="F:ATP hydrolysis activity"/>
    <property type="evidence" value="ECO:0007669"/>
    <property type="project" value="TreeGrafter"/>
</dbReference>
<dbReference type="GO" id="GO:0000221">
    <property type="term" value="C:vacuolar proton-transporting V-type ATPase, V1 domain"/>
    <property type="evidence" value="ECO:0007669"/>
    <property type="project" value="TreeGrafter"/>
</dbReference>
<dbReference type="Proteomes" id="UP000816034">
    <property type="component" value="Unassembled WGS sequence"/>
</dbReference>
<dbReference type="EMBL" id="PYSW02000001">
    <property type="protein sequence ID" value="KAG2394119.1"/>
    <property type="molecule type" value="Genomic_DNA"/>
</dbReference>
<keyword evidence="3 5" id="KW-0375">Hydrogen ion transport</keyword>
<keyword evidence="8" id="KW-1185">Reference proteome</keyword>
<keyword evidence="4 5" id="KW-0406">Ion transport</keyword>
<sequence length="124" mass="14293">MATKKSGSIQQLLQAEQEATEIVKEAKKQRLLKLKEAKDEAEKELQKFRQDKEKYFQKFVKEQIEVGGSNTALQQKKNQIINNIQQNTQMKKSAVVGFLVDNVIGNINVDLEKEQKAFIEKRSK</sequence>
<evidence type="ECO:0000256" key="3">
    <source>
        <dbReference type="ARBA" id="ARBA00022781"/>
    </source>
</evidence>
<evidence type="ECO:0000256" key="5">
    <source>
        <dbReference type="RuleBase" id="RU364019"/>
    </source>
</evidence>
<proteinExistence type="inferred from homology"/>
<evidence type="ECO:0000256" key="6">
    <source>
        <dbReference type="SAM" id="Coils"/>
    </source>
</evidence>
<accession>A0AA88KT21</accession>
<dbReference type="InterPro" id="IPR028987">
    <property type="entry name" value="ATP_synth_B-like_membr_sf"/>
</dbReference>
<dbReference type="AlphaFoldDB" id="A0AA88KT21"/>
<comment type="subunit">
    <text evidence="5">V-ATPase is a heteromultimeric enzyme made up of two complexes: the ATP-hydrolytic V1 complex and the proton translocation V0 complex.</text>
</comment>
<dbReference type="NCBIfam" id="TIGR01147">
    <property type="entry name" value="V_ATP_synt_G"/>
    <property type="match status" value="1"/>
</dbReference>
<dbReference type="PANTHER" id="PTHR12713:SF11">
    <property type="entry name" value="V-TYPE PROTON ATPASE SUBUNIT G"/>
    <property type="match status" value="1"/>
</dbReference>
<comment type="similarity">
    <text evidence="1 5">Belongs to the V-ATPase G subunit family.</text>
</comment>
<comment type="function">
    <text evidence="5">Subunit of the V1 complex of vacuolar(H+)-ATPase (V-ATPase), a multisubunit enzyme composed of a peripheral complex (V1) that hydrolyzes ATP and a membrane integral complex (V0) that translocates protons. V-ATPase is responsible for acidifying and maintaining the pH of intracellular compartments and in some cell types, is targeted to the plasma membrane, where it is responsible for acidifying the extracellular environment.</text>
</comment>
<keyword evidence="6" id="KW-0175">Coiled coil</keyword>
<dbReference type="RefSeq" id="XP_044556013.1">
    <property type="nucleotide sequence ID" value="XM_044693460.1"/>
</dbReference>
<dbReference type="SUPFAM" id="SSF81573">
    <property type="entry name" value="F1F0 ATP synthase subunit B, membrane domain"/>
    <property type="match status" value="1"/>
</dbReference>
<dbReference type="GO" id="GO:0046961">
    <property type="term" value="F:proton-transporting ATPase activity, rotational mechanism"/>
    <property type="evidence" value="ECO:0007669"/>
    <property type="project" value="InterPro"/>
</dbReference>
<evidence type="ECO:0000256" key="4">
    <source>
        <dbReference type="ARBA" id="ARBA00023065"/>
    </source>
</evidence>
<comment type="caution">
    <text evidence="7">The sequence shown here is derived from an EMBL/GenBank/DDBJ whole genome shotgun (WGS) entry which is preliminary data.</text>
</comment>
<dbReference type="GeneID" id="68096338"/>
<evidence type="ECO:0000313" key="8">
    <source>
        <dbReference type="Proteomes" id="UP000816034"/>
    </source>
</evidence>
<evidence type="ECO:0000256" key="1">
    <source>
        <dbReference type="ARBA" id="ARBA00010066"/>
    </source>
</evidence>
<protein>
    <recommendedName>
        <fullName evidence="5">V-type proton ATPase subunit G</fullName>
    </recommendedName>
</protein>
<keyword evidence="2 5" id="KW-0813">Transport</keyword>
<dbReference type="Gene3D" id="1.20.5.2950">
    <property type="match status" value="1"/>
</dbReference>
<feature type="coiled-coil region" evidence="6">
    <location>
        <begin position="9"/>
        <end position="58"/>
    </location>
</feature>
<evidence type="ECO:0000256" key="2">
    <source>
        <dbReference type="ARBA" id="ARBA00022448"/>
    </source>
</evidence>
<evidence type="ECO:0000313" key="7">
    <source>
        <dbReference type="EMBL" id="KAG2394119.1"/>
    </source>
</evidence>
<dbReference type="PANTHER" id="PTHR12713">
    <property type="entry name" value="VACUOLAR ATP SYNTHASE SUBUNIT G"/>
    <property type="match status" value="1"/>
</dbReference>
<dbReference type="Pfam" id="PF03179">
    <property type="entry name" value="V-ATPase_G"/>
    <property type="match status" value="1"/>
</dbReference>
<dbReference type="InterPro" id="IPR005124">
    <property type="entry name" value="V-ATPase_G"/>
</dbReference>
<organism evidence="7 8">
    <name type="scientific">Naegleria lovaniensis</name>
    <name type="common">Amoeba</name>
    <dbReference type="NCBI Taxonomy" id="51637"/>
    <lineage>
        <taxon>Eukaryota</taxon>
        <taxon>Discoba</taxon>
        <taxon>Heterolobosea</taxon>
        <taxon>Tetramitia</taxon>
        <taxon>Eutetramitia</taxon>
        <taxon>Vahlkampfiidae</taxon>
        <taxon>Naegleria</taxon>
    </lineage>
</organism>